<protein>
    <submittedName>
        <fullName evidence="1">Uncharacterized protein</fullName>
    </submittedName>
</protein>
<proteinExistence type="predicted"/>
<dbReference type="Proteomes" id="UP000708208">
    <property type="component" value="Unassembled WGS sequence"/>
</dbReference>
<name>A0A8J2PKD6_9HEXA</name>
<evidence type="ECO:0000313" key="2">
    <source>
        <dbReference type="Proteomes" id="UP000708208"/>
    </source>
</evidence>
<comment type="caution">
    <text evidence="1">The sequence shown here is derived from an EMBL/GenBank/DDBJ whole genome shotgun (WGS) entry which is preliminary data.</text>
</comment>
<reference evidence="1" key="1">
    <citation type="submission" date="2021-06" db="EMBL/GenBank/DDBJ databases">
        <authorList>
            <person name="Hodson N. C."/>
            <person name="Mongue J. A."/>
            <person name="Jaron S. K."/>
        </authorList>
    </citation>
    <scope>NUCLEOTIDE SEQUENCE</scope>
</reference>
<keyword evidence="2" id="KW-1185">Reference proteome</keyword>
<accession>A0A8J2PKD6</accession>
<feature type="non-terminal residue" evidence="1">
    <location>
        <position position="120"/>
    </location>
</feature>
<dbReference type="AlphaFoldDB" id="A0A8J2PKD6"/>
<organism evidence="1 2">
    <name type="scientific">Allacma fusca</name>
    <dbReference type="NCBI Taxonomy" id="39272"/>
    <lineage>
        <taxon>Eukaryota</taxon>
        <taxon>Metazoa</taxon>
        <taxon>Ecdysozoa</taxon>
        <taxon>Arthropoda</taxon>
        <taxon>Hexapoda</taxon>
        <taxon>Collembola</taxon>
        <taxon>Symphypleona</taxon>
        <taxon>Sminthuridae</taxon>
        <taxon>Allacma</taxon>
    </lineage>
</organism>
<evidence type="ECO:0000313" key="1">
    <source>
        <dbReference type="EMBL" id="CAG7826439.1"/>
    </source>
</evidence>
<gene>
    <name evidence="1" type="ORF">AFUS01_LOCUS36492</name>
</gene>
<sequence>MAGIDKLRKRRAALKGQLTQYNTRISAIDANTVTRPEIDTIRKRVLQIQEKLEKNSEGIIDLLTDDAIIQAQIQDQDNIENTCADLEMRLSRREAKAIVREKEQDIARLTTTAQTQPTQP</sequence>
<dbReference type="EMBL" id="CAJVCH010539789">
    <property type="protein sequence ID" value="CAG7826439.1"/>
    <property type="molecule type" value="Genomic_DNA"/>
</dbReference>